<reference evidence="1 2" key="1">
    <citation type="journal article" date="2021" name="Front. Genet.">
        <title>Chromosome-Level Genome Assembly Reveals Significant Gene Expansion in the Toll and IMD Signaling Pathways of Dendrolimus kikuchii.</title>
        <authorList>
            <person name="Zhou J."/>
            <person name="Wu P."/>
            <person name="Xiong Z."/>
            <person name="Liu N."/>
            <person name="Zhao N."/>
            <person name="Ji M."/>
            <person name="Qiu Y."/>
            <person name="Yang B."/>
        </authorList>
    </citation>
    <scope>NUCLEOTIDE SEQUENCE [LARGE SCALE GENOMIC DNA]</scope>
    <source>
        <strain evidence="1">Ann1</strain>
    </source>
</reference>
<organism evidence="1 2">
    <name type="scientific">Dendrolimus kikuchii</name>
    <dbReference type="NCBI Taxonomy" id="765133"/>
    <lineage>
        <taxon>Eukaryota</taxon>
        <taxon>Metazoa</taxon>
        <taxon>Ecdysozoa</taxon>
        <taxon>Arthropoda</taxon>
        <taxon>Hexapoda</taxon>
        <taxon>Insecta</taxon>
        <taxon>Pterygota</taxon>
        <taxon>Neoptera</taxon>
        <taxon>Endopterygota</taxon>
        <taxon>Lepidoptera</taxon>
        <taxon>Glossata</taxon>
        <taxon>Ditrysia</taxon>
        <taxon>Bombycoidea</taxon>
        <taxon>Lasiocampidae</taxon>
        <taxon>Dendrolimus</taxon>
    </lineage>
</organism>
<evidence type="ECO:0000313" key="1">
    <source>
        <dbReference type="EMBL" id="KAJ0174086.1"/>
    </source>
</evidence>
<gene>
    <name evidence="1" type="ORF">K1T71_010232</name>
</gene>
<evidence type="ECO:0000313" key="2">
    <source>
        <dbReference type="Proteomes" id="UP000824533"/>
    </source>
</evidence>
<dbReference type="Proteomes" id="UP000824533">
    <property type="component" value="Linkage Group LG18"/>
</dbReference>
<protein>
    <submittedName>
        <fullName evidence="1">Uncharacterized protein</fullName>
    </submittedName>
</protein>
<proteinExistence type="predicted"/>
<name>A0ACC1CR69_9NEOP</name>
<sequence length="174" mass="20105">MPPGKKTYSHSKTTTPEEPEKPVYHERMTEAKAIMTEANSQLKPNREISKSARHSIQAAMDSLYGLVKEAEEAFECAMKDWREYRKEREAEGKELWQYRESRNIETQMEEPIEAQEEGRKKEQKEEFAIATCDGEGLHSGHRVRDRWIAISSGHRCARCALLNGPHEENYPGNL</sequence>
<dbReference type="EMBL" id="CM034404">
    <property type="protein sequence ID" value="KAJ0174086.1"/>
    <property type="molecule type" value="Genomic_DNA"/>
</dbReference>
<keyword evidence="2" id="KW-1185">Reference proteome</keyword>
<comment type="caution">
    <text evidence="1">The sequence shown here is derived from an EMBL/GenBank/DDBJ whole genome shotgun (WGS) entry which is preliminary data.</text>
</comment>
<accession>A0ACC1CR69</accession>